<organism evidence="1 2">
    <name type="scientific">Streptomyces regalis</name>
    <dbReference type="NCBI Taxonomy" id="68262"/>
    <lineage>
        <taxon>Bacteria</taxon>
        <taxon>Bacillati</taxon>
        <taxon>Actinomycetota</taxon>
        <taxon>Actinomycetes</taxon>
        <taxon>Kitasatosporales</taxon>
        <taxon>Streptomycetaceae</taxon>
        <taxon>Streptomyces</taxon>
    </lineage>
</organism>
<dbReference type="InterPro" id="IPR001574">
    <property type="entry name" value="Ribosome_inactivat_prot"/>
</dbReference>
<evidence type="ECO:0000313" key="2">
    <source>
        <dbReference type="Proteomes" id="UP000053923"/>
    </source>
</evidence>
<dbReference type="OrthoDB" id="4125738at2"/>
<dbReference type="PANTHER" id="PTHR33453:SF34">
    <property type="entry name" value="RIBOSOME-INACTIVATING PROTEIN"/>
    <property type="match status" value="1"/>
</dbReference>
<dbReference type="EMBL" id="LLZG01000187">
    <property type="protein sequence ID" value="KUL33530.1"/>
    <property type="molecule type" value="Genomic_DNA"/>
</dbReference>
<dbReference type="GO" id="GO:0017148">
    <property type="term" value="P:negative regulation of translation"/>
    <property type="evidence" value="ECO:0007669"/>
    <property type="project" value="InterPro"/>
</dbReference>
<dbReference type="RefSeq" id="WP_062704288.1">
    <property type="nucleotide sequence ID" value="NZ_LLZG01000187.1"/>
</dbReference>
<accession>A0A0X3UM02</accession>
<keyword evidence="2" id="KW-1185">Reference proteome</keyword>
<dbReference type="GO" id="GO:0030598">
    <property type="term" value="F:rRNA N-glycosylase activity"/>
    <property type="evidence" value="ECO:0007669"/>
    <property type="project" value="InterPro"/>
</dbReference>
<dbReference type="SUPFAM" id="SSF56371">
    <property type="entry name" value="Ribosome inactivating proteins (RIP)"/>
    <property type="match status" value="1"/>
</dbReference>
<dbReference type="Gene3D" id="3.40.420.10">
    <property type="entry name" value="Ricin (A subunit), domain 1"/>
    <property type="match status" value="1"/>
</dbReference>
<proteinExistence type="predicted"/>
<dbReference type="AlphaFoldDB" id="A0A0X3UM02"/>
<dbReference type="Pfam" id="PF00161">
    <property type="entry name" value="RIP"/>
    <property type="match status" value="1"/>
</dbReference>
<evidence type="ECO:0000313" key="1">
    <source>
        <dbReference type="EMBL" id="KUL33530.1"/>
    </source>
</evidence>
<name>A0A0X3UM02_9ACTN</name>
<dbReference type="InterPro" id="IPR016138">
    <property type="entry name" value="Ribosome_inactivat_prot_sub1"/>
</dbReference>
<reference evidence="2" key="1">
    <citation type="submission" date="2015-10" db="EMBL/GenBank/DDBJ databases">
        <authorList>
            <person name="Ju K.-S."/>
            <person name="Doroghazi J.R."/>
            <person name="Metcalf W.W."/>
        </authorList>
    </citation>
    <scope>NUCLEOTIDE SEQUENCE [LARGE SCALE GENOMIC DNA]</scope>
    <source>
        <strain evidence="2">NRRL 3151</strain>
    </source>
</reference>
<protein>
    <submittedName>
        <fullName evidence="1">Uncharacterized protein</fullName>
    </submittedName>
</protein>
<dbReference type="PANTHER" id="PTHR33453">
    <property type="match status" value="1"/>
</dbReference>
<sequence length="332" mass="37464">MSHSDVIEARPGRRARRVTVASVVTTLLLSIFATLLGPLGVLQSASAADGNPTFRIGTDGTAAYRRFIDSIRGRVNDGGSTSVRNAGGYRVDHTPSWVDPKSTNAYIRVDVQAWGNDATVRLNLRRSDLYLIGWWDKYNTYHYLGARDTDATKTNKKDKPYEAESARWDNGKWRKSKVQEQTRFGENYVDLERITGRPRAGLGISRGTVNSAVWNLYNGHGDEQMAWGVLVMTQFISESVRFRLMRDQIATVMSVDGTFYIPREYAELENDWGTLSSHFNQLVHQDQAQGRVTRDSHPLVGYRRDIFGDPTRLILEAAYLYATYVLNTAKGR</sequence>
<dbReference type="InterPro" id="IPR036041">
    <property type="entry name" value="Ribosome-inact_prot_sf"/>
</dbReference>
<dbReference type="PRINTS" id="PR00396">
    <property type="entry name" value="SHIGARICIN"/>
</dbReference>
<comment type="caution">
    <text evidence="1">The sequence shown here is derived from an EMBL/GenBank/DDBJ whole genome shotgun (WGS) entry which is preliminary data.</text>
</comment>
<dbReference type="InterPro" id="IPR017989">
    <property type="entry name" value="Ribosome_inactivat_1/2"/>
</dbReference>
<gene>
    <name evidence="1" type="ORF">ADL12_21420</name>
</gene>
<dbReference type="Proteomes" id="UP000053923">
    <property type="component" value="Unassembled WGS sequence"/>
</dbReference>